<reference evidence="1" key="1">
    <citation type="submission" date="2021-01" db="EMBL/GenBank/DDBJ databases">
        <authorList>
            <person name="Corre E."/>
            <person name="Pelletier E."/>
            <person name="Niang G."/>
            <person name="Scheremetjew M."/>
            <person name="Finn R."/>
            <person name="Kale V."/>
            <person name="Holt S."/>
            <person name="Cochrane G."/>
            <person name="Meng A."/>
            <person name="Brown T."/>
            <person name="Cohen L."/>
        </authorList>
    </citation>
    <scope>NUCLEOTIDE SEQUENCE</scope>
    <source>
        <strain evidence="1">Isolate 1302-5</strain>
    </source>
</reference>
<dbReference type="EMBL" id="HBKQ01005880">
    <property type="protein sequence ID" value="CAE2209526.1"/>
    <property type="molecule type" value="Transcribed_RNA"/>
</dbReference>
<sequence length="108" mass="11993">MFRTLHKLVNITVGKVERMSSGCDTLAGINIVTCVAICRICSRFFSKVPQATATTGTYYGAFKFRDFGLLDSTTTGKINARKTDDQGNEGPECDHFLWHVLRISPTRS</sequence>
<accession>A0A6U6CQX4</accession>
<protein>
    <submittedName>
        <fullName evidence="1">Uncharacterized protein</fullName>
    </submittedName>
</protein>
<gene>
    <name evidence="1" type="ORF">OAUR00152_LOCUS4006</name>
    <name evidence="2" type="ORF">OAUR00152_LOCUS4007</name>
</gene>
<evidence type="ECO:0000313" key="2">
    <source>
        <dbReference type="EMBL" id="CAE2209529.1"/>
    </source>
</evidence>
<dbReference type="AlphaFoldDB" id="A0A6U6CQX4"/>
<organism evidence="1">
    <name type="scientific">Odontella aurita</name>
    <dbReference type="NCBI Taxonomy" id="265563"/>
    <lineage>
        <taxon>Eukaryota</taxon>
        <taxon>Sar</taxon>
        <taxon>Stramenopiles</taxon>
        <taxon>Ochrophyta</taxon>
        <taxon>Bacillariophyta</taxon>
        <taxon>Mediophyceae</taxon>
        <taxon>Biddulphiophycidae</taxon>
        <taxon>Eupodiscales</taxon>
        <taxon>Odontellaceae</taxon>
        <taxon>Odontella</taxon>
    </lineage>
</organism>
<name>A0A6U6CQX4_9STRA</name>
<proteinExistence type="predicted"/>
<evidence type="ECO:0000313" key="1">
    <source>
        <dbReference type="EMBL" id="CAE2209526.1"/>
    </source>
</evidence>
<dbReference type="EMBL" id="HBKQ01005882">
    <property type="protein sequence ID" value="CAE2209529.1"/>
    <property type="molecule type" value="Transcribed_RNA"/>
</dbReference>